<feature type="domain" description="Glycosyltransferase 2-like" evidence="4">
    <location>
        <begin position="3"/>
        <end position="148"/>
    </location>
</feature>
<feature type="transmembrane region" description="Helical" evidence="3">
    <location>
        <begin position="235"/>
        <end position="257"/>
    </location>
</feature>
<gene>
    <name evidence="5" type="ORF">LCGC14_0740910</name>
</gene>
<protein>
    <recommendedName>
        <fullName evidence="4">Glycosyltransferase 2-like domain-containing protein</fullName>
    </recommendedName>
</protein>
<dbReference type="InterPro" id="IPR029044">
    <property type="entry name" value="Nucleotide-diphossugar_trans"/>
</dbReference>
<proteinExistence type="predicted"/>
<comment type="caution">
    <text evidence="5">The sequence shown here is derived from an EMBL/GenBank/DDBJ whole genome shotgun (WGS) entry which is preliminary data.</text>
</comment>
<dbReference type="PANTHER" id="PTHR43630">
    <property type="entry name" value="POLY-BETA-1,6-N-ACETYL-D-GLUCOSAMINE SYNTHASE"/>
    <property type="match status" value="1"/>
</dbReference>
<organism evidence="5">
    <name type="scientific">marine sediment metagenome</name>
    <dbReference type="NCBI Taxonomy" id="412755"/>
    <lineage>
        <taxon>unclassified sequences</taxon>
        <taxon>metagenomes</taxon>
        <taxon>ecological metagenomes</taxon>
    </lineage>
</organism>
<name>A0A0F9TDY7_9ZZZZ</name>
<dbReference type="PANTHER" id="PTHR43630:SF1">
    <property type="entry name" value="POLY-BETA-1,6-N-ACETYL-D-GLUCOSAMINE SYNTHASE"/>
    <property type="match status" value="1"/>
</dbReference>
<dbReference type="Pfam" id="PF00535">
    <property type="entry name" value="Glycos_transf_2"/>
    <property type="match status" value="1"/>
</dbReference>
<keyword evidence="3" id="KW-0472">Membrane</keyword>
<keyword evidence="1" id="KW-0328">Glycosyltransferase</keyword>
<evidence type="ECO:0000256" key="1">
    <source>
        <dbReference type="ARBA" id="ARBA00022676"/>
    </source>
</evidence>
<evidence type="ECO:0000256" key="3">
    <source>
        <dbReference type="SAM" id="Phobius"/>
    </source>
</evidence>
<evidence type="ECO:0000313" key="5">
    <source>
        <dbReference type="EMBL" id="KKN39693.1"/>
    </source>
</evidence>
<dbReference type="GO" id="GO:0016757">
    <property type="term" value="F:glycosyltransferase activity"/>
    <property type="evidence" value="ECO:0007669"/>
    <property type="project" value="UniProtKB-KW"/>
</dbReference>
<dbReference type="EMBL" id="LAZR01001749">
    <property type="protein sequence ID" value="KKN39693.1"/>
    <property type="molecule type" value="Genomic_DNA"/>
</dbReference>
<dbReference type="Gene3D" id="3.90.550.10">
    <property type="entry name" value="Spore Coat Polysaccharide Biosynthesis Protein SpsA, Chain A"/>
    <property type="match status" value="1"/>
</dbReference>
<keyword evidence="3" id="KW-0812">Transmembrane</keyword>
<dbReference type="AlphaFoldDB" id="A0A0F9TDY7"/>
<dbReference type="InterPro" id="IPR001173">
    <property type="entry name" value="Glyco_trans_2-like"/>
</dbReference>
<keyword evidence="3" id="KW-1133">Transmembrane helix</keyword>
<feature type="transmembrane region" description="Helical" evidence="3">
    <location>
        <begin position="269"/>
        <end position="294"/>
    </location>
</feature>
<reference evidence="5" key="1">
    <citation type="journal article" date="2015" name="Nature">
        <title>Complex archaea that bridge the gap between prokaryotes and eukaryotes.</title>
        <authorList>
            <person name="Spang A."/>
            <person name="Saw J.H."/>
            <person name="Jorgensen S.L."/>
            <person name="Zaremba-Niedzwiedzka K."/>
            <person name="Martijn J."/>
            <person name="Lind A.E."/>
            <person name="van Eijk R."/>
            <person name="Schleper C."/>
            <person name="Guy L."/>
            <person name="Ettema T.J."/>
        </authorList>
    </citation>
    <scope>NUCLEOTIDE SEQUENCE</scope>
</reference>
<sequence length="333" mass="38376">MQNTIGKTIESILSQDYSNKEIIVINDGSNDNTEEILKTYPIKFITSEKLGISNARNLGYVNSNGNFVAFTDADCELDPLWTKNMLKGFIDEGVGLVGGRTIFRTNEHFSSIYRSIEFSKRYKNIKNDEVVWAGGPGSMFRREILDELGGFNPDWVHGEDAEISFLTVEHGYKVSKKDDAITYHVPETGFWRLVRKGYRDSKAYVRATKSHLKTSIKNKFNTTWYFPYDMILLPLLYAFILLSSLFLPFLYFINFYINLPSWISFCYSLWLWVFVLTELFLLIYGLIPSFQVAVKSKSKIHAFLGTSLLHHTRGFAWGLGLLVGFKNIIFRKF</sequence>
<dbReference type="SUPFAM" id="SSF53448">
    <property type="entry name" value="Nucleotide-diphospho-sugar transferases"/>
    <property type="match status" value="1"/>
</dbReference>
<evidence type="ECO:0000256" key="2">
    <source>
        <dbReference type="ARBA" id="ARBA00022679"/>
    </source>
</evidence>
<evidence type="ECO:0000259" key="4">
    <source>
        <dbReference type="Pfam" id="PF00535"/>
    </source>
</evidence>
<keyword evidence="2" id="KW-0808">Transferase</keyword>
<accession>A0A0F9TDY7</accession>